<dbReference type="SMART" id="SM00239">
    <property type="entry name" value="C2"/>
    <property type="match status" value="2"/>
</dbReference>
<dbReference type="Proteomes" id="UP000694924">
    <property type="component" value="Unplaced"/>
</dbReference>
<dbReference type="PANTHER" id="PTHR12157">
    <property type="entry name" value="REGULATING SYNAPTIC MEMBRANE EXOCYTOSIS PROTEIN"/>
    <property type="match status" value="1"/>
</dbReference>
<evidence type="ECO:0000313" key="12">
    <source>
        <dbReference type="Proteomes" id="UP000694924"/>
    </source>
</evidence>
<dbReference type="RefSeq" id="XP_015175881.1">
    <property type="nucleotide sequence ID" value="XM_015320395.1"/>
</dbReference>
<feature type="domain" description="C2" evidence="8">
    <location>
        <begin position="653"/>
        <end position="786"/>
    </location>
</feature>
<evidence type="ECO:0000256" key="7">
    <source>
        <dbReference type="SAM" id="MobiDB-lite"/>
    </source>
</evidence>
<dbReference type="InterPro" id="IPR035892">
    <property type="entry name" value="C2_domain_sf"/>
</dbReference>
<dbReference type="SUPFAM" id="SSF50156">
    <property type="entry name" value="PDZ domain-like"/>
    <property type="match status" value="1"/>
</dbReference>
<feature type="compositionally biased region" description="Polar residues" evidence="7">
    <location>
        <begin position="252"/>
        <end position="265"/>
    </location>
</feature>
<dbReference type="InterPro" id="IPR017455">
    <property type="entry name" value="Znf_FYVE-rel"/>
</dbReference>
<proteinExistence type="predicted"/>
<feature type="region of interest" description="Disordered" evidence="7">
    <location>
        <begin position="228"/>
        <end position="334"/>
    </location>
</feature>
<evidence type="ECO:0000256" key="3">
    <source>
        <dbReference type="ARBA" id="ARBA00022833"/>
    </source>
</evidence>
<sequence length="1151" mass="128408">MLPARMVSYMKKLTTQSESGTTGAVTPEEGGTTFSKLKQLGSGLMMVTGNVTKLAPAKVTPVEEIQPKEDAIEAIIKKPDGGNRISSGEECRICRKSFGPEESSRTCCECQHKVCEDCASYSTTTNSNDQSSWRCSVCRRKIASRDQPMLTQESTDSLLEIPNSEALQRRHSDVRLGIKSSSQLGGIGSGLAPPRSPELRRHSDVSTLKELEKFRKVAGDHRDELKWDREFGRKSKSRGGSPDRHQSDRGRTTSPSRVIKSSQPPVEQEMAGTGDMDEEEERRRRANRRDGSSGRRKSRVTRQRSYDDEIKTAGGTVSGNTNQTSSHPDTGLGLPVQLPRRASAYDVYTPPGNAGLNAAAIASAQQRTSISAQGSREPEERPITRRASFRGVKPILPYDVGGEEEKIINMDTTTVPVVPPTVTQPAVLVPDEERRSRRRGSQLPDINAIRALTSAPGSGKAAQPVVSRVAAEERDLPRQGSLVDGEGIKIVIHDVDSDVVPRVNRVKLRRDPVLDKGHRITARGFGMRVVGGKPGNDGRSFAYIVWTVPNGPADKAGLTQGDKVLEWSGVSLTDKNFEEVAQIIDRTEDVAELVVEHSSDNLGDLLDDAGMISSGKTSGMNLLMETETDKTPSSPTRRKLPKTPEQIFKERQVTGRVQIQVSYENERKELIVSVFTADELCAREDTGYGTLPEAYAKLILTPAWYVQHHLRGDQITLKTMVAEPTQNPIWNATLLFPGVDGESLMDRAIEVSLWDYCPEGDNVFLGECTVELPKALENDRAVWYRLEDPRGLRAGKSPYCSPRGSLSMEVAQRFLRKTELRERSYSDDTQSDSGSPELGFLHPDHAWHVNSRRGSSQSEQLEVEPYELNRDYSRSLPGSRRSSFQSQYGTDSKRGSMGEADMPIVVHYNRDRRRSSCTRPMRDPEEILEGLRTLKAAKGELNRTMSLTGDKRRGSREYKRRGERKESVMDIPERFLDRNSESDEDDRWSHARAENGFDFKLGKGQVPPKGIKMINVPQNGEVKLGFCLSKGTLEIEVICARDICPNEKDEPDTYVKTYLRDGDRWLQKRKTRVVRHSRKPQYRQTLKYNSCDALGRNLLIMLWEKKQGFESNQGLGGAEVNFDLLPLTHLTVDWYPLFPIHTLGTQTTDSP</sequence>
<feature type="region of interest" description="Disordered" evidence="7">
    <location>
        <begin position="821"/>
        <end position="843"/>
    </location>
</feature>
<feature type="region of interest" description="Disordered" evidence="7">
    <location>
        <begin position="872"/>
        <end position="899"/>
    </location>
</feature>
<dbReference type="PROSITE" id="PS50089">
    <property type="entry name" value="ZF_RING_2"/>
    <property type="match status" value="1"/>
</dbReference>
<comment type="subcellular location">
    <subcellularLocation>
        <location evidence="5">Synapse</location>
    </subcellularLocation>
</comment>
<dbReference type="PROSITE" id="PS50106">
    <property type="entry name" value="PDZ"/>
    <property type="match status" value="1"/>
</dbReference>
<dbReference type="PROSITE" id="PS50178">
    <property type="entry name" value="ZF_FYVE"/>
    <property type="match status" value="1"/>
</dbReference>
<evidence type="ECO:0000256" key="6">
    <source>
        <dbReference type="PROSITE-ProRule" id="PRU00175"/>
    </source>
</evidence>
<name>A0ABM1I6P4_POLDO</name>
<dbReference type="InterPro" id="IPR017907">
    <property type="entry name" value="Znf_RING_CS"/>
</dbReference>
<keyword evidence="1" id="KW-0479">Metal-binding</keyword>
<feature type="region of interest" description="Disordered" evidence="7">
    <location>
        <begin position="180"/>
        <end position="205"/>
    </location>
</feature>
<dbReference type="Pfam" id="PF00595">
    <property type="entry name" value="PDZ"/>
    <property type="match status" value="1"/>
</dbReference>
<feature type="domain" description="FYVE-type" evidence="11">
    <location>
        <begin position="85"/>
        <end position="143"/>
    </location>
</feature>
<dbReference type="InterPro" id="IPR036034">
    <property type="entry name" value="PDZ_sf"/>
</dbReference>
<dbReference type="InterPro" id="IPR001841">
    <property type="entry name" value="Znf_RING"/>
</dbReference>
<evidence type="ECO:0000313" key="13">
    <source>
        <dbReference type="RefSeq" id="XP_015175880.1"/>
    </source>
</evidence>
<dbReference type="PROSITE" id="PS00518">
    <property type="entry name" value="ZF_RING_1"/>
    <property type="match status" value="1"/>
</dbReference>
<evidence type="ECO:0000259" key="9">
    <source>
        <dbReference type="PROSITE" id="PS50089"/>
    </source>
</evidence>
<dbReference type="SUPFAM" id="SSF57903">
    <property type="entry name" value="FYVE/PHD zinc finger"/>
    <property type="match status" value="1"/>
</dbReference>
<protein>
    <submittedName>
        <fullName evidence="13 14">Regulating synaptic membrane exocytosis protein 1 isoform X1</fullName>
    </submittedName>
</protein>
<dbReference type="InterPro" id="IPR000008">
    <property type="entry name" value="C2_dom"/>
</dbReference>
<reference evidence="13 14" key="1">
    <citation type="submission" date="2025-05" db="UniProtKB">
        <authorList>
            <consortium name="RefSeq"/>
        </authorList>
    </citation>
    <scope>IDENTIFICATION</scope>
    <source>
        <tissue evidence="13 14">Whole body</tissue>
    </source>
</reference>
<evidence type="ECO:0000256" key="5">
    <source>
        <dbReference type="ARBA" id="ARBA00034103"/>
    </source>
</evidence>
<evidence type="ECO:0000259" key="8">
    <source>
        <dbReference type="PROSITE" id="PS50004"/>
    </source>
</evidence>
<dbReference type="Gene3D" id="3.30.40.10">
    <property type="entry name" value="Zinc/RING finger domain, C3HC4 (zinc finger)"/>
    <property type="match status" value="1"/>
</dbReference>
<dbReference type="InterPro" id="IPR011011">
    <property type="entry name" value="Znf_FYVE_PHD"/>
</dbReference>
<evidence type="ECO:0000259" key="10">
    <source>
        <dbReference type="PROSITE" id="PS50106"/>
    </source>
</evidence>
<keyword evidence="2 6" id="KW-0863">Zinc-finger</keyword>
<feature type="compositionally biased region" description="Basic and acidic residues" evidence="7">
    <location>
        <begin position="241"/>
        <end position="251"/>
    </location>
</feature>
<keyword evidence="4" id="KW-0770">Synapse</keyword>
<evidence type="ECO:0000256" key="4">
    <source>
        <dbReference type="ARBA" id="ARBA00023018"/>
    </source>
</evidence>
<keyword evidence="3" id="KW-0862">Zinc</keyword>
<keyword evidence="12" id="KW-1185">Reference proteome</keyword>
<evidence type="ECO:0000256" key="1">
    <source>
        <dbReference type="ARBA" id="ARBA00022723"/>
    </source>
</evidence>
<feature type="domain" description="C2" evidence="8">
    <location>
        <begin position="1008"/>
        <end position="1135"/>
    </location>
</feature>
<dbReference type="InterPro" id="IPR039032">
    <property type="entry name" value="Rim-like"/>
</dbReference>
<evidence type="ECO:0000256" key="2">
    <source>
        <dbReference type="ARBA" id="ARBA00022771"/>
    </source>
</evidence>
<dbReference type="SMART" id="SM00228">
    <property type="entry name" value="PDZ"/>
    <property type="match status" value="1"/>
</dbReference>
<dbReference type="Gene3D" id="2.60.40.150">
    <property type="entry name" value="C2 domain"/>
    <property type="match status" value="2"/>
</dbReference>
<dbReference type="Pfam" id="PF00168">
    <property type="entry name" value="C2"/>
    <property type="match status" value="2"/>
</dbReference>
<feature type="domain" description="PDZ" evidence="10">
    <location>
        <begin position="505"/>
        <end position="599"/>
    </location>
</feature>
<dbReference type="Gene3D" id="2.30.42.10">
    <property type="match status" value="1"/>
</dbReference>
<accession>A0ABM1I6P4</accession>
<organism evidence="12 14">
    <name type="scientific">Polistes dominula</name>
    <name type="common">European paper wasp</name>
    <name type="synonym">Vespa dominula</name>
    <dbReference type="NCBI Taxonomy" id="743375"/>
    <lineage>
        <taxon>Eukaryota</taxon>
        <taxon>Metazoa</taxon>
        <taxon>Ecdysozoa</taxon>
        <taxon>Arthropoda</taxon>
        <taxon>Hexapoda</taxon>
        <taxon>Insecta</taxon>
        <taxon>Pterygota</taxon>
        <taxon>Neoptera</taxon>
        <taxon>Endopterygota</taxon>
        <taxon>Hymenoptera</taxon>
        <taxon>Apocrita</taxon>
        <taxon>Aculeata</taxon>
        <taxon>Vespoidea</taxon>
        <taxon>Vespidae</taxon>
        <taxon>Polistinae</taxon>
        <taxon>Polistini</taxon>
        <taxon>Polistes</taxon>
    </lineage>
</organism>
<dbReference type="SUPFAM" id="SSF49562">
    <property type="entry name" value="C2 domain (Calcium/lipid-binding domain, CaLB)"/>
    <property type="match status" value="2"/>
</dbReference>
<gene>
    <name evidence="13 14" type="primary">LOC107066102</name>
</gene>
<evidence type="ECO:0000313" key="14">
    <source>
        <dbReference type="RefSeq" id="XP_015175881.1"/>
    </source>
</evidence>
<feature type="compositionally biased region" description="Polar residues" evidence="7">
    <location>
        <begin position="880"/>
        <end position="890"/>
    </location>
</feature>
<dbReference type="InterPro" id="IPR001478">
    <property type="entry name" value="PDZ"/>
</dbReference>
<dbReference type="PANTHER" id="PTHR12157:SF24">
    <property type="entry name" value="FIFE, ISOFORM D"/>
    <property type="match status" value="1"/>
</dbReference>
<dbReference type="GeneID" id="107066102"/>
<dbReference type="PROSITE" id="PS50004">
    <property type="entry name" value="C2"/>
    <property type="match status" value="2"/>
</dbReference>
<dbReference type="InterPro" id="IPR013083">
    <property type="entry name" value="Znf_RING/FYVE/PHD"/>
</dbReference>
<feature type="domain" description="RING-type" evidence="9">
    <location>
        <begin position="91"/>
        <end position="139"/>
    </location>
</feature>
<evidence type="ECO:0000259" key="11">
    <source>
        <dbReference type="PROSITE" id="PS50178"/>
    </source>
</evidence>
<dbReference type="RefSeq" id="XP_015175880.1">
    <property type="nucleotide sequence ID" value="XM_015320394.1"/>
</dbReference>
<feature type="compositionally biased region" description="Polar residues" evidence="7">
    <location>
        <begin position="318"/>
        <end position="328"/>
    </location>
</feature>